<feature type="domain" description="G-protein coupled receptors family 1 profile" evidence="10">
    <location>
        <begin position="182"/>
        <end position="505"/>
    </location>
</feature>
<name>F6PUY5_CIOIN</name>
<dbReference type="InterPro" id="IPR002172">
    <property type="entry name" value="LDrepeatLR_classA_rpt"/>
</dbReference>
<dbReference type="HOGENOM" id="CLU_002245_0_0_1"/>
<reference evidence="11" key="2">
    <citation type="journal article" date="2008" name="Genome Biol.">
        <title>Improved genome assembly and evidence-based global gene model set for the chordate Ciona intestinalis: new insight into intron and operon populations.</title>
        <authorList>
            <person name="Satou Y."/>
            <person name="Mineta K."/>
            <person name="Ogasawara M."/>
            <person name="Sasakura Y."/>
            <person name="Shoguchi E."/>
            <person name="Ueno K."/>
            <person name="Yamada L."/>
            <person name="Matsumoto J."/>
            <person name="Wasserscheid J."/>
            <person name="Dewar K."/>
            <person name="Wiley G.B."/>
            <person name="Macmil S.L."/>
            <person name="Roe B.A."/>
            <person name="Zeller R.W."/>
            <person name="Hastings K.E."/>
            <person name="Lemaire P."/>
            <person name="Lindquist E."/>
            <person name="Endo T."/>
            <person name="Hotta K."/>
            <person name="Inaba K."/>
        </authorList>
    </citation>
    <scope>NUCLEOTIDE SEQUENCE [LARGE SCALE GENOMIC DNA]</scope>
    <source>
        <strain evidence="11">wild type</strain>
    </source>
</reference>
<evidence type="ECO:0000256" key="7">
    <source>
        <dbReference type="ARBA" id="ARBA00023157"/>
    </source>
</evidence>
<dbReference type="Gene3D" id="1.20.1070.10">
    <property type="entry name" value="Rhodopsin 7-helix transmembrane proteins"/>
    <property type="match status" value="1"/>
</dbReference>
<dbReference type="Pfam" id="PF00001">
    <property type="entry name" value="7tm_1"/>
    <property type="match status" value="1"/>
</dbReference>
<dbReference type="InParanoid" id="F6PUY5"/>
<comment type="caution">
    <text evidence="8">Lacks conserved residue(s) required for the propagation of feature annotation.</text>
</comment>
<keyword evidence="7" id="KW-1015">Disulfide bond</keyword>
<dbReference type="SUPFAM" id="SSF57424">
    <property type="entry name" value="LDL receptor-like module"/>
    <property type="match status" value="1"/>
</dbReference>
<evidence type="ECO:0000256" key="5">
    <source>
        <dbReference type="ARBA" id="ARBA00022989"/>
    </source>
</evidence>
<evidence type="ECO:0000256" key="8">
    <source>
        <dbReference type="PROSITE-ProRule" id="PRU00124"/>
    </source>
</evidence>
<reference evidence="11" key="4">
    <citation type="submission" date="2025-09" db="UniProtKB">
        <authorList>
            <consortium name="Ensembl"/>
        </authorList>
    </citation>
    <scope>IDENTIFICATION</scope>
</reference>
<feature type="transmembrane region" description="Helical" evidence="9">
    <location>
        <begin position="454"/>
        <end position="474"/>
    </location>
</feature>
<comment type="subcellular location">
    <subcellularLocation>
        <location evidence="1">Membrane</location>
    </subcellularLocation>
</comment>
<keyword evidence="12" id="KW-1185">Reference proteome</keyword>
<reference evidence="12" key="1">
    <citation type="journal article" date="2002" name="Science">
        <title>The draft genome of Ciona intestinalis: insights into chordate and vertebrate origins.</title>
        <authorList>
            <person name="Dehal P."/>
            <person name="Satou Y."/>
            <person name="Campbell R.K."/>
            <person name="Chapman J."/>
            <person name="Degnan B."/>
            <person name="De Tomaso A."/>
            <person name="Davidson B."/>
            <person name="Di Gregorio A."/>
            <person name="Gelpke M."/>
            <person name="Goodstein D.M."/>
            <person name="Harafuji N."/>
            <person name="Hastings K.E."/>
            <person name="Ho I."/>
            <person name="Hotta K."/>
            <person name="Huang W."/>
            <person name="Kawashima T."/>
            <person name="Lemaire P."/>
            <person name="Martinez D."/>
            <person name="Meinertzhagen I.A."/>
            <person name="Necula S."/>
            <person name="Nonaka M."/>
            <person name="Putnam N."/>
            <person name="Rash S."/>
            <person name="Saiga H."/>
            <person name="Satake M."/>
            <person name="Terry A."/>
            <person name="Yamada L."/>
            <person name="Wang H.G."/>
            <person name="Awazu S."/>
            <person name="Azumi K."/>
            <person name="Boore J."/>
            <person name="Branno M."/>
            <person name="Chin-Bow S."/>
            <person name="DeSantis R."/>
            <person name="Doyle S."/>
            <person name="Francino P."/>
            <person name="Keys D.N."/>
            <person name="Haga S."/>
            <person name="Hayashi H."/>
            <person name="Hino K."/>
            <person name="Imai K.S."/>
            <person name="Inaba K."/>
            <person name="Kano S."/>
            <person name="Kobayashi K."/>
            <person name="Kobayashi M."/>
            <person name="Lee B.I."/>
            <person name="Makabe K.W."/>
            <person name="Manohar C."/>
            <person name="Matassi G."/>
            <person name="Medina M."/>
            <person name="Mochizuki Y."/>
            <person name="Mount S."/>
            <person name="Morishita T."/>
            <person name="Miura S."/>
            <person name="Nakayama A."/>
            <person name="Nishizaka S."/>
            <person name="Nomoto H."/>
            <person name="Ohta F."/>
            <person name="Oishi K."/>
            <person name="Rigoutsos I."/>
            <person name="Sano M."/>
            <person name="Sasaki A."/>
            <person name="Sasakura Y."/>
            <person name="Shoguchi E."/>
            <person name="Shin-i T."/>
            <person name="Spagnuolo A."/>
            <person name="Stainier D."/>
            <person name="Suzuki M.M."/>
            <person name="Tassy O."/>
            <person name="Takatori N."/>
            <person name="Tokuoka M."/>
            <person name="Yagi K."/>
            <person name="Yoshizaki F."/>
            <person name="Wada S."/>
            <person name="Zhang C."/>
            <person name="Hyatt P.D."/>
            <person name="Larimer F."/>
            <person name="Detter C."/>
            <person name="Doggett N."/>
            <person name="Glavina T."/>
            <person name="Hawkins T."/>
            <person name="Richardson P."/>
            <person name="Lucas S."/>
            <person name="Kohara Y."/>
            <person name="Levine M."/>
            <person name="Satoh N."/>
            <person name="Rokhsar D.S."/>
        </authorList>
    </citation>
    <scope>NUCLEOTIDE SEQUENCE [LARGE SCALE GENOMIC DNA]</scope>
</reference>
<dbReference type="GO" id="GO:0005886">
    <property type="term" value="C:plasma membrane"/>
    <property type="evidence" value="ECO:0000318"/>
    <property type="project" value="GO_Central"/>
</dbReference>
<feature type="transmembrane region" description="Helical" evidence="9">
    <location>
        <begin position="167"/>
        <end position="188"/>
    </location>
</feature>
<dbReference type="CDD" id="cd00112">
    <property type="entry name" value="LDLa"/>
    <property type="match status" value="1"/>
</dbReference>
<feature type="transmembrane region" description="Helical" evidence="9">
    <location>
        <begin position="208"/>
        <end position="231"/>
    </location>
</feature>
<protein>
    <recommendedName>
        <fullName evidence="10">G-protein coupled receptors family 1 profile domain-containing protein</fullName>
    </recommendedName>
</protein>
<keyword evidence="2" id="KW-0433">Leucine-rich repeat</keyword>
<dbReference type="PROSITE" id="PS50262">
    <property type="entry name" value="G_PROTEIN_RECEP_F1_2"/>
    <property type="match status" value="1"/>
</dbReference>
<evidence type="ECO:0000256" key="6">
    <source>
        <dbReference type="ARBA" id="ARBA00023136"/>
    </source>
</evidence>
<dbReference type="GO" id="GO:0007189">
    <property type="term" value="P:adenylate cyclase-activating G protein-coupled receptor signaling pathway"/>
    <property type="evidence" value="ECO:0000318"/>
    <property type="project" value="GO_Central"/>
</dbReference>
<dbReference type="SMART" id="SM00192">
    <property type="entry name" value="LDLa"/>
    <property type="match status" value="1"/>
</dbReference>
<feature type="transmembrane region" description="Helical" evidence="9">
    <location>
        <begin position="406"/>
        <end position="428"/>
    </location>
</feature>
<dbReference type="GO" id="GO:0008528">
    <property type="term" value="F:G protein-coupled peptide receptor activity"/>
    <property type="evidence" value="ECO:0000318"/>
    <property type="project" value="GO_Central"/>
</dbReference>
<keyword evidence="5 9" id="KW-1133">Transmembrane helix</keyword>
<dbReference type="PROSITE" id="PS50068">
    <property type="entry name" value="LDLRA_2"/>
    <property type="match status" value="1"/>
</dbReference>
<dbReference type="Proteomes" id="UP000008144">
    <property type="component" value="Chromosome 10"/>
</dbReference>
<evidence type="ECO:0000259" key="10">
    <source>
        <dbReference type="PROSITE" id="PS50262"/>
    </source>
</evidence>
<dbReference type="SUPFAM" id="SSF81321">
    <property type="entry name" value="Family A G protein-coupled receptor-like"/>
    <property type="match status" value="1"/>
</dbReference>
<evidence type="ECO:0000256" key="4">
    <source>
        <dbReference type="ARBA" id="ARBA00022737"/>
    </source>
</evidence>
<keyword evidence="3 9" id="KW-0812">Transmembrane</keyword>
<feature type="transmembrane region" description="Helical" evidence="9">
    <location>
        <begin position="291"/>
        <end position="310"/>
    </location>
</feature>
<reference evidence="11" key="3">
    <citation type="submission" date="2025-08" db="UniProtKB">
        <authorList>
            <consortium name="Ensembl"/>
        </authorList>
    </citation>
    <scope>IDENTIFICATION</scope>
</reference>
<evidence type="ECO:0000256" key="3">
    <source>
        <dbReference type="ARBA" id="ARBA00022692"/>
    </source>
</evidence>
<evidence type="ECO:0000256" key="2">
    <source>
        <dbReference type="ARBA" id="ARBA00022614"/>
    </source>
</evidence>
<evidence type="ECO:0000313" key="12">
    <source>
        <dbReference type="Proteomes" id="UP000008144"/>
    </source>
</evidence>
<accession>F6PUY5</accession>
<dbReference type="PANTHER" id="PTHR24372:SF77">
    <property type="entry name" value="G-PROTEIN COUPLED RECEPTORS FAMILY 1 PROFILE DOMAIN-CONTAINING PROTEIN"/>
    <property type="match status" value="1"/>
</dbReference>
<dbReference type="GO" id="GO:0009755">
    <property type="term" value="P:hormone-mediated signaling pathway"/>
    <property type="evidence" value="ECO:0000318"/>
    <property type="project" value="GO_Central"/>
</dbReference>
<dbReference type="AlphaFoldDB" id="F6PUY5"/>
<keyword evidence="4" id="KW-0677">Repeat</keyword>
<organism evidence="11 12">
    <name type="scientific">Ciona intestinalis</name>
    <name type="common">Transparent sea squirt</name>
    <name type="synonym">Ascidia intestinalis</name>
    <dbReference type="NCBI Taxonomy" id="7719"/>
    <lineage>
        <taxon>Eukaryota</taxon>
        <taxon>Metazoa</taxon>
        <taxon>Chordata</taxon>
        <taxon>Tunicata</taxon>
        <taxon>Ascidiacea</taxon>
        <taxon>Phlebobranchia</taxon>
        <taxon>Cionidae</taxon>
        <taxon>Ciona</taxon>
    </lineage>
</organism>
<evidence type="ECO:0000256" key="9">
    <source>
        <dbReference type="SAM" id="Phobius"/>
    </source>
</evidence>
<dbReference type="EMBL" id="EAAA01000599">
    <property type="status" value="NOT_ANNOTATED_CDS"/>
    <property type="molecule type" value="Genomic_DNA"/>
</dbReference>
<sequence>MYINSASQVCDGEIDCYDLTDECLCENKTICNDVLGDSRERCGVNKLLCYDNRYCDGKPSNIKGCPFGFDETNCTNRFYCTNDSLENISKKRVCNGWIDCSNGEDEAMKRCNSTRFYCLNKGVPLSVGIPRVENGIKECSDGSDECPPNSNRTSLFSNAFEMIGNPFLLAMFWIMGIFAIFGNIVMFIGSVKKFKASTKPLTSCSLWFVINLSIAGFLMGIYLIAIAIKAAEFSKLYCYFDTDWRTSDTCDFLGALVLISCEATAFMMTITTTFRLITILKPFKARSVKPAWSWVATIAAWCFAIILGITPTFNTSSGYFVTAIWFPNHFYAAQSISKSNFEQLACDIITLKSNGTCGGLTWAETKELVTSSFDYLKIKGEFGYFGETSVCLPRLYEKVGHPAWEYTTFLITLNTCLFIYIVACYVILYKQRTKRMHVVRKDGGKGKKSLQQRIFVLVLAHFCCWIPICILAYISQAGANIRNDAYILTAGFLLPINSALNPLLYSNILTNFVK</sequence>
<keyword evidence="6 9" id="KW-0472">Membrane</keyword>
<dbReference type="PRINTS" id="PR00237">
    <property type="entry name" value="GPCRRHODOPSN"/>
</dbReference>
<dbReference type="OMA" id="NIRNDAY"/>
<dbReference type="InterPro" id="IPR000276">
    <property type="entry name" value="GPCR_Rhodpsn"/>
</dbReference>
<dbReference type="GeneTree" id="ENSGT00940000163045"/>
<dbReference type="Ensembl" id="ENSCINT00000025598.2">
    <property type="protein sequence ID" value="ENSCINP00000025352.2"/>
    <property type="gene ID" value="ENSCING00000013917.2"/>
</dbReference>
<dbReference type="InterPro" id="IPR036055">
    <property type="entry name" value="LDL_receptor-like_sf"/>
</dbReference>
<feature type="transmembrane region" description="Helical" evidence="9">
    <location>
        <begin position="486"/>
        <end position="505"/>
    </location>
</feature>
<dbReference type="Gene3D" id="4.10.400.10">
    <property type="entry name" value="Low-density Lipoprotein Receptor"/>
    <property type="match status" value="1"/>
</dbReference>
<dbReference type="InterPro" id="IPR017452">
    <property type="entry name" value="GPCR_Rhodpsn_7TM"/>
</dbReference>
<dbReference type="PANTHER" id="PTHR24372">
    <property type="entry name" value="GLYCOPROTEIN HORMONE RECEPTOR"/>
    <property type="match status" value="1"/>
</dbReference>
<proteinExistence type="predicted"/>
<feature type="transmembrane region" description="Helical" evidence="9">
    <location>
        <begin position="251"/>
        <end position="270"/>
    </location>
</feature>
<evidence type="ECO:0000313" key="11">
    <source>
        <dbReference type="Ensembl" id="ENSCINP00000025352.2"/>
    </source>
</evidence>
<evidence type="ECO:0000256" key="1">
    <source>
        <dbReference type="ARBA" id="ARBA00004370"/>
    </source>
</evidence>